<dbReference type="InterPro" id="IPR034660">
    <property type="entry name" value="DinB/YfiT-like"/>
</dbReference>
<proteinExistence type="predicted"/>
<comment type="caution">
    <text evidence="2">The sequence shown here is derived from an EMBL/GenBank/DDBJ whole genome shotgun (WGS) entry which is preliminary data.</text>
</comment>
<dbReference type="Proteomes" id="UP001165460">
    <property type="component" value="Unassembled WGS sequence"/>
</dbReference>
<reference evidence="2" key="1">
    <citation type="submission" date="2022-03" db="EMBL/GenBank/DDBJ databases">
        <authorList>
            <person name="Woo C.Y."/>
        </authorList>
    </citation>
    <scope>NUCLEOTIDE SEQUENCE</scope>
    <source>
        <strain evidence="2">CYS-01</strain>
    </source>
</reference>
<evidence type="ECO:0000313" key="2">
    <source>
        <dbReference type="EMBL" id="MCJ0743332.1"/>
    </source>
</evidence>
<evidence type="ECO:0000259" key="1">
    <source>
        <dbReference type="Pfam" id="PF12867"/>
    </source>
</evidence>
<accession>A0ABS9ZYG7</accession>
<evidence type="ECO:0000313" key="3">
    <source>
        <dbReference type="Proteomes" id="UP001165460"/>
    </source>
</evidence>
<feature type="domain" description="DinB-like" evidence="1">
    <location>
        <begin position="8"/>
        <end position="144"/>
    </location>
</feature>
<protein>
    <submittedName>
        <fullName evidence="2">DinB family protein</fullName>
    </submittedName>
</protein>
<sequence length="152" mass="17589">MNTTLALIRATRKKFIEFTEAFTIEQLNQIPTGFNNNIAWHLGHIMVSQQLLSYKLTGNPCLVSDTLLEKYRHGTKPESFINEAEIEEIKHYLLANIDQLEADLQTDKFDQFKTYNIATYNFTLNNIKDVVTLVSNHDGLHYGYCMAMRKLL</sequence>
<dbReference type="RefSeq" id="WP_243362476.1">
    <property type="nucleotide sequence ID" value="NZ_JALGBH010000002.1"/>
</dbReference>
<dbReference type="Gene3D" id="1.20.120.450">
    <property type="entry name" value="dinb family like domain"/>
    <property type="match status" value="1"/>
</dbReference>
<dbReference type="Pfam" id="PF12867">
    <property type="entry name" value="DinB_2"/>
    <property type="match status" value="1"/>
</dbReference>
<dbReference type="EMBL" id="JALGBH010000002">
    <property type="protein sequence ID" value="MCJ0743332.1"/>
    <property type="molecule type" value="Genomic_DNA"/>
</dbReference>
<name>A0ABS9ZYG7_9SPHI</name>
<organism evidence="2 3">
    <name type="scientific">Pedobacter montanisoli</name>
    <dbReference type="NCBI Taxonomy" id="2923277"/>
    <lineage>
        <taxon>Bacteria</taxon>
        <taxon>Pseudomonadati</taxon>
        <taxon>Bacteroidota</taxon>
        <taxon>Sphingobacteriia</taxon>
        <taxon>Sphingobacteriales</taxon>
        <taxon>Sphingobacteriaceae</taxon>
        <taxon>Pedobacter</taxon>
    </lineage>
</organism>
<gene>
    <name evidence="2" type="ORF">MMF97_11460</name>
</gene>
<keyword evidence="3" id="KW-1185">Reference proteome</keyword>
<dbReference type="SUPFAM" id="SSF109854">
    <property type="entry name" value="DinB/YfiT-like putative metalloenzymes"/>
    <property type="match status" value="1"/>
</dbReference>
<dbReference type="InterPro" id="IPR024775">
    <property type="entry name" value="DinB-like"/>
</dbReference>